<keyword evidence="8" id="KW-1185">Reference proteome</keyword>
<evidence type="ECO:0000256" key="4">
    <source>
        <dbReference type="ARBA" id="ARBA00023163"/>
    </source>
</evidence>
<dbReference type="SUPFAM" id="SSF48452">
    <property type="entry name" value="TPR-like"/>
    <property type="match status" value="3"/>
</dbReference>
<evidence type="ECO:0000256" key="2">
    <source>
        <dbReference type="ARBA" id="ARBA00023015"/>
    </source>
</evidence>
<dbReference type="InterPro" id="IPR011990">
    <property type="entry name" value="TPR-like_helical_dom_sf"/>
</dbReference>
<evidence type="ECO:0000259" key="6">
    <source>
        <dbReference type="PROSITE" id="PS51755"/>
    </source>
</evidence>
<dbReference type="Pfam" id="PF00486">
    <property type="entry name" value="Trans_reg_C"/>
    <property type="match status" value="1"/>
</dbReference>
<dbReference type="InterPro" id="IPR019734">
    <property type="entry name" value="TPR_rpt"/>
</dbReference>
<dbReference type="EMBL" id="JAHXZI010000014">
    <property type="protein sequence ID" value="MBW6437239.1"/>
    <property type="molecule type" value="Genomic_DNA"/>
</dbReference>
<feature type="DNA-binding region" description="OmpR/PhoB-type" evidence="5">
    <location>
        <begin position="1"/>
        <end position="86"/>
    </location>
</feature>
<accession>A0ABS7B993</accession>
<dbReference type="SUPFAM" id="SSF52540">
    <property type="entry name" value="P-loop containing nucleoside triphosphate hydrolases"/>
    <property type="match status" value="1"/>
</dbReference>
<dbReference type="InterPro" id="IPR027417">
    <property type="entry name" value="P-loop_NTPase"/>
</dbReference>
<evidence type="ECO:0000313" key="8">
    <source>
        <dbReference type="Proteomes" id="UP001519863"/>
    </source>
</evidence>
<dbReference type="Gene3D" id="1.25.40.10">
    <property type="entry name" value="Tetratricopeptide repeat domain"/>
    <property type="match status" value="4"/>
</dbReference>
<organism evidence="7 8">
    <name type="scientific">Actinoplanes hulinensis</name>
    <dbReference type="NCBI Taxonomy" id="1144547"/>
    <lineage>
        <taxon>Bacteria</taxon>
        <taxon>Bacillati</taxon>
        <taxon>Actinomycetota</taxon>
        <taxon>Actinomycetes</taxon>
        <taxon>Micromonosporales</taxon>
        <taxon>Micromonosporaceae</taxon>
        <taxon>Actinoplanes</taxon>
    </lineage>
</organism>
<evidence type="ECO:0000256" key="3">
    <source>
        <dbReference type="ARBA" id="ARBA00023125"/>
    </source>
</evidence>
<dbReference type="Proteomes" id="UP001519863">
    <property type="component" value="Unassembled WGS sequence"/>
</dbReference>
<dbReference type="SMART" id="SM01043">
    <property type="entry name" value="BTAD"/>
    <property type="match status" value="1"/>
</dbReference>
<comment type="caution">
    <text evidence="7">The sequence shown here is derived from an EMBL/GenBank/DDBJ whole genome shotgun (WGS) entry which is preliminary data.</text>
</comment>
<dbReference type="InterPro" id="IPR051677">
    <property type="entry name" value="AfsR-DnrI-RedD_regulator"/>
</dbReference>
<proteinExistence type="inferred from homology"/>
<dbReference type="SMART" id="SM00028">
    <property type="entry name" value="TPR"/>
    <property type="match status" value="5"/>
</dbReference>
<reference evidence="7 8" key="1">
    <citation type="journal article" date="2013" name="Antonie Van Leeuwenhoek">
        <title>Actinoplanes hulinensis sp. nov., a novel actinomycete isolated from soybean root (Glycine max (L.) Merr).</title>
        <authorList>
            <person name="Shen Y."/>
            <person name="Liu C."/>
            <person name="Wang X."/>
            <person name="Zhao J."/>
            <person name="Jia F."/>
            <person name="Zhang Y."/>
            <person name="Wang L."/>
            <person name="Yang D."/>
            <person name="Xiang W."/>
        </authorList>
    </citation>
    <scope>NUCLEOTIDE SEQUENCE [LARGE SCALE GENOMIC DNA]</scope>
    <source>
        <strain evidence="7 8">NEAU-M9</strain>
    </source>
</reference>
<dbReference type="PANTHER" id="PTHR35807">
    <property type="entry name" value="TRANSCRIPTIONAL REGULATOR REDD-RELATED"/>
    <property type="match status" value="1"/>
</dbReference>
<dbReference type="SMART" id="SM00862">
    <property type="entry name" value="Trans_reg_C"/>
    <property type="match status" value="1"/>
</dbReference>
<dbReference type="PRINTS" id="PR00364">
    <property type="entry name" value="DISEASERSIST"/>
</dbReference>
<keyword evidence="4" id="KW-0804">Transcription</keyword>
<dbReference type="InterPro" id="IPR005158">
    <property type="entry name" value="BTAD"/>
</dbReference>
<dbReference type="Pfam" id="PF13424">
    <property type="entry name" value="TPR_12"/>
    <property type="match status" value="1"/>
</dbReference>
<dbReference type="Gene3D" id="1.10.10.10">
    <property type="entry name" value="Winged helix-like DNA-binding domain superfamily/Winged helix DNA-binding domain"/>
    <property type="match status" value="1"/>
</dbReference>
<dbReference type="PANTHER" id="PTHR35807:SF1">
    <property type="entry name" value="TRANSCRIPTIONAL REGULATOR REDD"/>
    <property type="match status" value="1"/>
</dbReference>
<dbReference type="InterPro" id="IPR001867">
    <property type="entry name" value="OmpR/PhoB-type_DNA-bd"/>
</dbReference>
<evidence type="ECO:0000256" key="1">
    <source>
        <dbReference type="ARBA" id="ARBA00005820"/>
    </source>
</evidence>
<keyword evidence="3 5" id="KW-0238">DNA-binding</keyword>
<feature type="domain" description="OmpR/PhoB-type" evidence="6">
    <location>
        <begin position="1"/>
        <end position="86"/>
    </location>
</feature>
<dbReference type="SUPFAM" id="SSF46894">
    <property type="entry name" value="C-terminal effector domain of the bipartite response regulators"/>
    <property type="match status" value="1"/>
</dbReference>
<name>A0ABS7B993_9ACTN</name>
<evidence type="ECO:0000313" key="7">
    <source>
        <dbReference type="EMBL" id="MBW6437239.1"/>
    </source>
</evidence>
<dbReference type="RefSeq" id="WP_220146574.1">
    <property type="nucleotide sequence ID" value="NZ_JAHXZI010000014.1"/>
</dbReference>
<sequence length="1011" mass="108739">MLGPLSITTSAGQPVVVAPLQQRAILHVLLARANQAVSPDTLATALWGESAGQRETAALRVLIHHVRKAIGADRIDRETGGYVLHVAPGEFDAHEFTSLVDRAGRLAAARDLDAARHTLRRALGLWRGAAFQDDDSGEPVRAVAAQMEDRRLTAYEDLFELEIDLGLAREVCADVEAMAREHPLRERMVAQAMTALAGSGRAAEALRLFDRTRRLLADELGADPDARLRELHASLLTELDDTRTRVASHIAPAQLPAATAHFTARHEEVARLSAGLRTTGDGPALQGLAGMGGIGKTALAVKVGRRVAAAFPDGQLFVDLRGCEPEPADPGRVLGFFLQALGIAASVVPKETDDRAALFRSQLADRRVLVVLDNAANEAQVRPLLPAGAGCAALITSRARLPVLDGVRWTDLGLLAPVEGAALLHSVAGTDGRETEAAAEVVALCGRLPLAIRIAGARVFGRPHWTLERLAQELRDEQRRLDELAVGDLAVRGSLQLSYQALPGDAARLFRRLGLLGSPDFNAWVAGTLLAAPLADGERLLDRLVDAQMVMVPGSGPGRHPRYRLHDLVRLYAREQAEAVESRAEIDAALLRTWRALADLAIEADRRTPMRITAAVSAIIGAAPGADRWIEELLPDPAAWYDAERGMLIWAASSMPGTPAGVLSWQIPAGSLIGLQTRGLFLDWRETHRLGLAAAVAAGDILGEAVMRRNLAHLEVFGPAGGWRRGIEEAGTALTLFRRSGAPRGEVDALFLMSAAHSRLGEMDEALALGTEGLRIARATGDPFDQANLLHQVGWTHRMKGDMDTALPLLEEGLRLADDGGYTRLRIWLLIAVGIVHRERADLPAAEHHLRRALDVAPAERINGDIASILNLLATVRHRRGDLVGARAAAEEALRASRTVGLAFTEAQALIALGEIDAEAGELDRARELLADGRDRMDQLGARHAVAVAWKALGAVEEVDGRPEAAHAAWREARDLFRRIGNTTEIKALEALLNAQPRAANRRTTTPTTRS</sequence>
<gene>
    <name evidence="7" type="ORF">KZ829_26235</name>
</gene>
<keyword evidence="2" id="KW-0805">Transcription regulation</keyword>
<dbReference type="InterPro" id="IPR016032">
    <property type="entry name" value="Sig_transdc_resp-reg_C-effctor"/>
</dbReference>
<dbReference type="CDD" id="cd15831">
    <property type="entry name" value="BTAD"/>
    <property type="match status" value="1"/>
</dbReference>
<dbReference type="Pfam" id="PF03704">
    <property type="entry name" value="BTAD"/>
    <property type="match status" value="1"/>
</dbReference>
<evidence type="ECO:0000256" key="5">
    <source>
        <dbReference type="PROSITE-ProRule" id="PRU01091"/>
    </source>
</evidence>
<protein>
    <submittedName>
        <fullName evidence="7">Tetratricopeptide repeat protein</fullName>
    </submittedName>
</protein>
<comment type="similarity">
    <text evidence="1">Belongs to the AfsR/DnrI/RedD regulatory family.</text>
</comment>
<dbReference type="InterPro" id="IPR036388">
    <property type="entry name" value="WH-like_DNA-bd_sf"/>
</dbReference>
<dbReference type="PROSITE" id="PS51755">
    <property type="entry name" value="OMPR_PHOB"/>
    <property type="match status" value="1"/>
</dbReference>